<evidence type="ECO:0000313" key="4">
    <source>
        <dbReference type="EMBL" id="SCY91669.1"/>
    </source>
</evidence>
<evidence type="ECO:0000256" key="2">
    <source>
        <dbReference type="ARBA" id="ARBA00008520"/>
    </source>
</evidence>
<accession>A0A1G5JVH5</accession>
<name>A0A1G5JVH5_9RHOB</name>
<dbReference type="RefSeq" id="WP_090747623.1">
    <property type="nucleotide sequence ID" value="NZ_FMVT01000016.1"/>
</dbReference>
<evidence type="ECO:0000256" key="3">
    <source>
        <dbReference type="SAM" id="SignalP"/>
    </source>
</evidence>
<evidence type="ECO:0000313" key="5">
    <source>
        <dbReference type="Proteomes" id="UP000199502"/>
    </source>
</evidence>
<dbReference type="SUPFAM" id="SSF53850">
    <property type="entry name" value="Periplasmic binding protein-like II"/>
    <property type="match status" value="1"/>
</dbReference>
<feature type="chain" id="PRO_5011631556" evidence="3">
    <location>
        <begin position="23"/>
        <end position="420"/>
    </location>
</feature>
<evidence type="ECO:0000256" key="1">
    <source>
        <dbReference type="ARBA" id="ARBA00004418"/>
    </source>
</evidence>
<reference evidence="4 5" key="1">
    <citation type="submission" date="2016-10" db="EMBL/GenBank/DDBJ databases">
        <authorList>
            <person name="de Groot N.N."/>
        </authorList>
    </citation>
    <scope>NUCLEOTIDE SEQUENCE [LARGE SCALE GENOMIC DNA]</scope>
    <source>
        <strain evidence="4 5">CGMCC 1.8925</strain>
    </source>
</reference>
<protein>
    <submittedName>
        <fullName evidence="4">Raffinose/stachyose/melibiose transport system substrate-binding protein</fullName>
    </submittedName>
</protein>
<dbReference type="AlphaFoldDB" id="A0A1G5JVH5"/>
<dbReference type="Proteomes" id="UP000199502">
    <property type="component" value="Unassembled WGS sequence"/>
</dbReference>
<dbReference type="STRING" id="336292.SAMN05660710_03446"/>
<sequence length="420" mass="45429">MKYPTAALAAAIAVIAGHAAHAQVQIDVLRVVVNPEQEAYLEGIAREFEAQNEGVTVRFEYVANEAYKARLPTLLQSNAAPDIFYSWGGQTVVEQVEAGFLQPIDDHLPEGFRDTIPEAGLQAYEVEGQLYGLPQYATEVVFWTNTALAEQAGIDYEAIETWDDLLAAVQQAKDAGLTPIVAGGQDKWPLHFYWSYLALREGGPNVVTDAMAGENGGFENEAFIEAGRKFQALAEMEPFQPGYISTTYETASGMFADGAGVFHLMGDWDYLPMRERSTSGEGLPDDQLAIISFPAVSDPVAEGGNDATLGGINGWAVTANAEPEAVEFLAFMMNAENQREAGAQQLFIPIAVGTSDGMENPFYVQVAQNIEASSYHQIFLDQYLGASVGATINDISADLAQGNITPEAAATQVQESWDFR</sequence>
<feature type="signal peptide" evidence="3">
    <location>
        <begin position="1"/>
        <end position="22"/>
    </location>
</feature>
<dbReference type="Gene3D" id="3.40.190.10">
    <property type="entry name" value="Periplasmic binding protein-like II"/>
    <property type="match status" value="2"/>
</dbReference>
<dbReference type="Pfam" id="PF01547">
    <property type="entry name" value="SBP_bac_1"/>
    <property type="match status" value="1"/>
</dbReference>
<organism evidence="4 5">
    <name type="scientific">Paracoccus tibetensis</name>
    <dbReference type="NCBI Taxonomy" id="336292"/>
    <lineage>
        <taxon>Bacteria</taxon>
        <taxon>Pseudomonadati</taxon>
        <taxon>Pseudomonadota</taxon>
        <taxon>Alphaproteobacteria</taxon>
        <taxon>Rhodobacterales</taxon>
        <taxon>Paracoccaceae</taxon>
        <taxon>Paracoccus</taxon>
    </lineage>
</organism>
<gene>
    <name evidence="4" type="ORF">SAMN05660710_03446</name>
</gene>
<keyword evidence="5" id="KW-1185">Reference proteome</keyword>
<dbReference type="EMBL" id="FMVT01000016">
    <property type="protein sequence ID" value="SCY91669.1"/>
    <property type="molecule type" value="Genomic_DNA"/>
</dbReference>
<comment type="similarity">
    <text evidence="2">Belongs to the bacterial solute-binding protein 1 family.</text>
</comment>
<dbReference type="PANTHER" id="PTHR43649:SF14">
    <property type="entry name" value="BLR3389 PROTEIN"/>
    <property type="match status" value="1"/>
</dbReference>
<dbReference type="PANTHER" id="PTHR43649">
    <property type="entry name" value="ARABINOSE-BINDING PROTEIN-RELATED"/>
    <property type="match status" value="1"/>
</dbReference>
<comment type="subcellular location">
    <subcellularLocation>
        <location evidence="1">Periplasm</location>
    </subcellularLocation>
</comment>
<dbReference type="InterPro" id="IPR006059">
    <property type="entry name" value="SBP"/>
</dbReference>
<dbReference type="InterPro" id="IPR050490">
    <property type="entry name" value="Bact_solute-bd_prot1"/>
</dbReference>
<dbReference type="OrthoDB" id="2509690at2"/>
<proteinExistence type="inferred from homology"/>
<dbReference type="GO" id="GO:0042597">
    <property type="term" value="C:periplasmic space"/>
    <property type="evidence" value="ECO:0007669"/>
    <property type="project" value="UniProtKB-SubCell"/>
</dbReference>
<keyword evidence="3" id="KW-0732">Signal</keyword>